<evidence type="ECO:0000259" key="2">
    <source>
        <dbReference type="PROSITE" id="PS51746"/>
    </source>
</evidence>
<feature type="domain" description="PPM-type phosphatase" evidence="2">
    <location>
        <begin position="12"/>
        <end position="240"/>
    </location>
</feature>
<dbReference type="InterPro" id="IPR001932">
    <property type="entry name" value="PPM-type_phosphatase-like_dom"/>
</dbReference>
<name>A0A4Q2EJ53_9ACTN</name>
<dbReference type="GO" id="GO:0004722">
    <property type="term" value="F:protein serine/threonine phosphatase activity"/>
    <property type="evidence" value="ECO:0007669"/>
    <property type="project" value="InterPro"/>
</dbReference>
<dbReference type="AlphaFoldDB" id="A0A4Q2EJ53"/>
<evidence type="ECO:0000256" key="1">
    <source>
        <dbReference type="SAM" id="MobiDB-lite"/>
    </source>
</evidence>
<reference evidence="3 4" key="1">
    <citation type="submission" date="2018-01" db="EMBL/GenBank/DDBJ databases">
        <title>Lactibacter flavus gen. nov., sp. nov., a novel bacterium of the family Propionibacteriaceae isolated from raw milk and dairy products.</title>
        <authorList>
            <person name="Wenning M."/>
            <person name="Breitenwieser F."/>
            <person name="Huptas C."/>
            <person name="von Neubeck M."/>
            <person name="Busse H.-J."/>
            <person name="Scherer S."/>
        </authorList>
    </citation>
    <scope>NUCLEOTIDE SEQUENCE [LARGE SCALE GENOMIC DNA]</scope>
    <source>
        <strain evidence="3 4">VG341</strain>
    </source>
</reference>
<dbReference type="Gene3D" id="3.60.40.10">
    <property type="entry name" value="PPM-type phosphatase domain"/>
    <property type="match status" value="1"/>
</dbReference>
<dbReference type="PANTHER" id="PTHR47992">
    <property type="entry name" value="PROTEIN PHOSPHATASE"/>
    <property type="match status" value="1"/>
</dbReference>
<dbReference type="Proteomes" id="UP000290624">
    <property type="component" value="Unassembled WGS sequence"/>
</dbReference>
<dbReference type="PROSITE" id="PS51746">
    <property type="entry name" value="PPM_2"/>
    <property type="match status" value="1"/>
</dbReference>
<comment type="caution">
    <text evidence="3">The sequence shown here is derived from an EMBL/GenBank/DDBJ whole genome shotgun (WGS) entry which is preliminary data.</text>
</comment>
<gene>
    <name evidence="3" type="ORF">C1706_06170</name>
</gene>
<dbReference type="SMART" id="SM00332">
    <property type="entry name" value="PP2Cc"/>
    <property type="match status" value="1"/>
</dbReference>
<dbReference type="InterPro" id="IPR015655">
    <property type="entry name" value="PP2C"/>
</dbReference>
<evidence type="ECO:0000313" key="4">
    <source>
        <dbReference type="Proteomes" id="UP000290624"/>
    </source>
</evidence>
<dbReference type="CDD" id="cd00143">
    <property type="entry name" value="PP2Cc"/>
    <property type="match status" value="1"/>
</dbReference>
<dbReference type="SMART" id="SM00331">
    <property type="entry name" value="PP2C_SIG"/>
    <property type="match status" value="1"/>
</dbReference>
<accession>A0A4Q2EJ53</accession>
<protein>
    <submittedName>
        <fullName evidence="3">Serine/threonine protein phosphatase</fullName>
    </submittedName>
</protein>
<sequence>MMGSSLPCLELRAGAATDPGRFRDHNEDSYWAHRPVFLVADGMGGHARGDVASAEAVRQFSQVHGEWTDASAIHTAMATAATNIAALAGSGRAPGTTLAGVAVTEQAGRPYWLVFNVGDSRVYLARDGHLEQVSVDHSRRQELVDLGLVEQSKAIGGNIITRALGGGLLGVPVLDQWLLPLLPHDRILVCSDGLSSDLTPMLMLAMLRSIEDPEEAAAHLVRAAVTASGRDNVTAVVVDAVGVMLAGGTHSGDDTDTLSDPTATNGHGDGSMRRPGAGKD</sequence>
<dbReference type="OrthoDB" id="9801841at2"/>
<keyword evidence="4" id="KW-1185">Reference proteome</keyword>
<evidence type="ECO:0000313" key="3">
    <source>
        <dbReference type="EMBL" id="RXW32726.1"/>
    </source>
</evidence>
<dbReference type="InterPro" id="IPR036457">
    <property type="entry name" value="PPM-type-like_dom_sf"/>
</dbReference>
<dbReference type="Pfam" id="PF13672">
    <property type="entry name" value="PP2C_2"/>
    <property type="match status" value="1"/>
</dbReference>
<feature type="region of interest" description="Disordered" evidence="1">
    <location>
        <begin position="249"/>
        <end position="280"/>
    </location>
</feature>
<organism evidence="3 4">
    <name type="scientific">Propioniciclava flava</name>
    <dbReference type="NCBI Taxonomy" id="2072026"/>
    <lineage>
        <taxon>Bacteria</taxon>
        <taxon>Bacillati</taxon>
        <taxon>Actinomycetota</taxon>
        <taxon>Actinomycetes</taxon>
        <taxon>Propionibacteriales</taxon>
        <taxon>Propionibacteriaceae</taxon>
        <taxon>Propioniciclava</taxon>
    </lineage>
</organism>
<dbReference type="EMBL" id="PPCV01000003">
    <property type="protein sequence ID" value="RXW32726.1"/>
    <property type="molecule type" value="Genomic_DNA"/>
</dbReference>
<dbReference type="SUPFAM" id="SSF81606">
    <property type="entry name" value="PP2C-like"/>
    <property type="match status" value="1"/>
</dbReference>
<proteinExistence type="predicted"/>